<dbReference type="GO" id="GO:0005524">
    <property type="term" value="F:ATP binding"/>
    <property type="evidence" value="ECO:0007669"/>
    <property type="project" value="InterPro"/>
</dbReference>
<dbReference type="PIRSF" id="PIRSF001549">
    <property type="entry name" value="His-tRNA_synth"/>
    <property type="match status" value="1"/>
</dbReference>
<dbReference type="InterPro" id="IPR045864">
    <property type="entry name" value="aa-tRNA-synth_II/BPL/LPL"/>
</dbReference>
<dbReference type="Gene3D" id="3.30.930.10">
    <property type="entry name" value="Bira Bifunctional Protein, Domain 2"/>
    <property type="match status" value="1"/>
</dbReference>
<dbReference type="Pfam" id="PF13393">
    <property type="entry name" value="tRNA-synt_His"/>
    <property type="match status" value="1"/>
</dbReference>
<gene>
    <name evidence="7" type="ORF">METZ01_LOCUS71301</name>
</gene>
<dbReference type="PANTHER" id="PTHR43707">
    <property type="entry name" value="HISTIDYL-TRNA SYNTHETASE"/>
    <property type="match status" value="1"/>
</dbReference>
<accession>A0A381TU35</accession>
<comment type="similarity">
    <text evidence="1">Belongs to the class-II aminoacyl-tRNA synthetase family.</text>
</comment>
<feature type="domain" description="Aminoacyl-transfer RNA synthetases class-II family profile" evidence="6">
    <location>
        <begin position="1"/>
        <end position="303"/>
    </location>
</feature>
<dbReference type="InterPro" id="IPR004154">
    <property type="entry name" value="Anticodon-bd"/>
</dbReference>
<dbReference type="HAMAP" id="MF_00127">
    <property type="entry name" value="His_tRNA_synth"/>
    <property type="match status" value="1"/>
</dbReference>
<keyword evidence="3" id="KW-0547">Nucleotide-binding</keyword>
<reference evidence="7" key="1">
    <citation type="submission" date="2018-05" db="EMBL/GenBank/DDBJ databases">
        <authorList>
            <person name="Lanie J.A."/>
            <person name="Ng W.-L."/>
            <person name="Kazmierczak K.M."/>
            <person name="Andrzejewski T.M."/>
            <person name="Davidsen T.M."/>
            <person name="Wayne K.J."/>
            <person name="Tettelin H."/>
            <person name="Glass J.I."/>
            <person name="Rusch D."/>
            <person name="Podicherti R."/>
            <person name="Tsui H.-C.T."/>
            <person name="Winkler M.E."/>
        </authorList>
    </citation>
    <scope>NUCLEOTIDE SEQUENCE</scope>
</reference>
<dbReference type="GO" id="GO:0006427">
    <property type="term" value="P:histidyl-tRNA aminoacylation"/>
    <property type="evidence" value="ECO:0007669"/>
    <property type="project" value="InterPro"/>
</dbReference>
<name>A0A381TU35_9ZZZZ</name>
<dbReference type="InterPro" id="IPR041715">
    <property type="entry name" value="HisRS-like_core"/>
</dbReference>
<dbReference type="Pfam" id="PF03129">
    <property type="entry name" value="HGTP_anticodon"/>
    <property type="match status" value="1"/>
</dbReference>
<dbReference type="EMBL" id="UINC01005013">
    <property type="protein sequence ID" value="SVA18447.1"/>
    <property type="molecule type" value="Genomic_DNA"/>
</dbReference>
<dbReference type="PANTHER" id="PTHR43707:SF1">
    <property type="entry name" value="HISTIDINE--TRNA LIGASE, MITOCHONDRIAL-RELATED"/>
    <property type="match status" value="1"/>
</dbReference>
<sequence>VENSVHTLMQQNGYGEIRTPAFENTELFVRGIGTDTDIVTKEMYSWTDQGGNTLTLKPELTAPVARAYLQHQMGNQNPIHRLYYIDALFRRERPQKGRQRQFHQFGAEAIGSSNPEQDAEIISLAYNIFKKFDIQNMSVRLNSIGNAEIRPAYLESLRSSVKKIKSKLCATCQTRIEKNALRLFDCKNPHCQELLDEHAPFIFDSISDKDQAHFEMVTRILNEIEIPYFHDKKLVRGLDYYSHTTFEITSSALGAQDALCGGGRYNGLIEQLGGKSTPAVGFAAGIERLILAIDKQNISGNSPDIYLVHFGDETTVTASKIANDLRLNCGKIVVMETLRRSLKAQMREAGRCEANTTIILGEKELAENKIIVKDMSTGNQNEVPISEINQFFNKTS</sequence>
<dbReference type="SUPFAM" id="SSF55681">
    <property type="entry name" value="Class II aaRS and biotin synthetases"/>
    <property type="match status" value="1"/>
</dbReference>
<dbReference type="NCBIfam" id="TIGR00442">
    <property type="entry name" value="hisS"/>
    <property type="match status" value="1"/>
</dbReference>
<evidence type="ECO:0000256" key="4">
    <source>
        <dbReference type="ARBA" id="ARBA00030619"/>
    </source>
</evidence>
<protein>
    <recommendedName>
        <fullName evidence="2">histidine--tRNA ligase</fullName>
        <ecNumber evidence="2">6.1.1.21</ecNumber>
    </recommendedName>
    <alternativeName>
        <fullName evidence="4">Histidyl-tRNA synthetase</fullName>
    </alternativeName>
</protein>
<dbReference type="AlphaFoldDB" id="A0A381TU35"/>
<dbReference type="GO" id="GO:0005737">
    <property type="term" value="C:cytoplasm"/>
    <property type="evidence" value="ECO:0007669"/>
    <property type="project" value="InterPro"/>
</dbReference>
<evidence type="ECO:0000313" key="7">
    <source>
        <dbReference type="EMBL" id="SVA18447.1"/>
    </source>
</evidence>
<dbReference type="InterPro" id="IPR036621">
    <property type="entry name" value="Anticodon-bd_dom_sf"/>
</dbReference>
<dbReference type="PROSITE" id="PS50862">
    <property type="entry name" value="AA_TRNA_LIGASE_II"/>
    <property type="match status" value="1"/>
</dbReference>
<dbReference type="SUPFAM" id="SSF52954">
    <property type="entry name" value="Class II aaRS ABD-related"/>
    <property type="match status" value="1"/>
</dbReference>
<organism evidence="7">
    <name type="scientific">marine metagenome</name>
    <dbReference type="NCBI Taxonomy" id="408172"/>
    <lineage>
        <taxon>unclassified sequences</taxon>
        <taxon>metagenomes</taxon>
        <taxon>ecological metagenomes</taxon>
    </lineage>
</organism>
<feature type="non-terminal residue" evidence="7">
    <location>
        <position position="1"/>
    </location>
</feature>
<evidence type="ECO:0000256" key="1">
    <source>
        <dbReference type="ARBA" id="ARBA00008226"/>
    </source>
</evidence>
<evidence type="ECO:0000256" key="3">
    <source>
        <dbReference type="ARBA" id="ARBA00022741"/>
    </source>
</evidence>
<evidence type="ECO:0000256" key="2">
    <source>
        <dbReference type="ARBA" id="ARBA00012815"/>
    </source>
</evidence>
<comment type="catalytic activity">
    <reaction evidence="5">
        <text>tRNA(His) + L-histidine + ATP = L-histidyl-tRNA(His) + AMP + diphosphate + H(+)</text>
        <dbReference type="Rhea" id="RHEA:17313"/>
        <dbReference type="Rhea" id="RHEA-COMP:9665"/>
        <dbReference type="Rhea" id="RHEA-COMP:9689"/>
        <dbReference type="ChEBI" id="CHEBI:15378"/>
        <dbReference type="ChEBI" id="CHEBI:30616"/>
        <dbReference type="ChEBI" id="CHEBI:33019"/>
        <dbReference type="ChEBI" id="CHEBI:57595"/>
        <dbReference type="ChEBI" id="CHEBI:78442"/>
        <dbReference type="ChEBI" id="CHEBI:78527"/>
        <dbReference type="ChEBI" id="CHEBI:456215"/>
        <dbReference type="EC" id="6.1.1.21"/>
    </reaction>
</comment>
<proteinExistence type="inferred from homology"/>
<dbReference type="EC" id="6.1.1.21" evidence="2"/>
<dbReference type="Gene3D" id="3.40.50.800">
    <property type="entry name" value="Anticodon-binding domain"/>
    <property type="match status" value="1"/>
</dbReference>
<dbReference type="InterPro" id="IPR015807">
    <property type="entry name" value="His-tRNA-ligase"/>
</dbReference>
<dbReference type="CDD" id="cd00773">
    <property type="entry name" value="HisRS-like_core"/>
    <property type="match status" value="1"/>
</dbReference>
<dbReference type="InterPro" id="IPR004516">
    <property type="entry name" value="HisRS/HisZ"/>
</dbReference>
<evidence type="ECO:0000256" key="5">
    <source>
        <dbReference type="ARBA" id="ARBA00047639"/>
    </source>
</evidence>
<dbReference type="InterPro" id="IPR006195">
    <property type="entry name" value="aa-tRNA-synth_II"/>
</dbReference>
<dbReference type="GO" id="GO:0004821">
    <property type="term" value="F:histidine-tRNA ligase activity"/>
    <property type="evidence" value="ECO:0007669"/>
    <property type="project" value="UniProtKB-EC"/>
</dbReference>
<evidence type="ECO:0000259" key="6">
    <source>
        <dbReference type="PROSITE" id="PS50862"/>
    </source>
</evidence>